<dbReference type="Pfam" id="PF00419">
    <property type="entry name" value="Fimbrial"/>
    <property type="match status" value="1"/>
</dbReference>
<dbReference type="InterPro" id="IPR050263">
    <property type="entry name" value="Bact_Fimbrial_Adh_Pro"/>
</dbReference>
<dbReference type="InterPro" id="IPR036937">
    <property type="entry name" value="Adhesion_dom_fimbrial_sf"/>
</dbReference>
<protein>
    <submittedName>
        <fullName evidence="5">Fimbrial protein</fullName>
    </submittedName>
</protein>
<evidence type="ECO:0000256" key="1">
    <source>
        <dbReference type="ARBA" id="ARBA00022729"/>
    </source>
</evidence>
<dbReference type="InterPro" id="IPR008966">
    <property type="entry name" value="Adhesion_dom_sf"/>
</dbReference>
<dbReference type="EMBL" id="CP132976">
    <property type="protein sequence ID" value="WMD20255.1"/>
    <property type="molecule type" value="Genomic_DNA"/>
</dbReference>
<dbReference type="PANTHER" id="PTHR33420">
    <property type="entry name" value="FIMBRIAL SUBUNIT ELFA-RELATED"/>
    <property type="match status" value="1"/>
</dbReference>
<name>A0ABY9LZX5_9BURK</name>
<organism evidence="5 6">
    <name type="scientific">Achromobacter seleniivolatilans</name>
    <dbReference type="NCBI Taxonomy" id="3047478"/>
    <lineage>
        <taxon>Bacteria</taxon>
        <taxon>Pseudomonadati</taxon>
        <taxon>Pseudomonadota</taxon>
        <taxon>Betaproteobacteria</taxon>
        <taxon>Burkholderiales</taxon>
        <taxon>Alcaligenaceae</taxon>
        <taxon>Achromobacter</taxon>
    </lineage>
</organism>
<evidence type="ECO:0000259" key="4">
    <source>
        <dbReference type="Pfam" id="PF22003"/>
    </source>
</evidence>
<feature type="signal peptide" evidence="2">
    <location>
        <begin position="1"/>
        <end position="22"/>
    </location>
</feature>
<dbReference type="Pfam" id="PF22003">
    <property type="entry name" value="MrkDrd"/>
    <property type="match status" value="1"/>
</dbReference>
<evidence type="ECO:0000259" key="3">
    <source>
        <dbReference type="Pfam" id="PF00419"/>
    </source>
</evidence>
<keyword evidence="1 2" id="KW-0732">Signal</keyword>
<proteinExistence type="predicted"/>
<keyword evidence="6" id="KW-1185">Reference proteome</keyword>
<feature type="chain" id="PRO_5046605683" evidence="2">
    <location>
        <begin position="23"/>
        <end position="341"/>
    </location>
</feature>
<dbReference type="PANTHER" id="PTHR33420:SF3">
    <property type="entry name" value="FIMBRIAL SUBUNIT ELFA"/>
    <property type="match status" value="1"/>
</dbReference>
<sequence length="341" mass="35635">MKKILYAALLAASLFQAQTAMAECRKINLDTDTTEWVDQNLSAGPLVPYSERQVSFGQAIIDVDPGLAVGETIVTGMTPTEAGSYIVACEDMAGTIRYDLASGDAGEPSGVYPTGIQGVGYRFIYTRASGSQVVFPSINPYTQVGGRTPAFISLVAGASFSVDLVKTGDMLSQSTVALGPVAKIVAGGDGQTTVLFNADPVTLRVLPHCWVASDSAMFVDFGPFGPKDVSPLRGPTKPVTISVACDGPTAPNTISASLTATPDTDQPSYIKNSGATNLAIRLRDIGSQNVLRPQDSTSTLTQTSPGFNATFNLEATVLRVNSLTPMPGLIDAQAVVTLSFL</sequence>
<evidence type="ECO:0000313" key="5">
    <source>
        <dbReference type="EMBL" id="WMD20255.1"/>
    </source>
</evidence>
<dbReference type="RefSeq" id="WP_306943307.1">
    <property type="nucleotide sequence ID" value="NZ_CP132976.1"/>
</dbReference>
<accession>A0ABY9LZX5</accession>
<evidence type="ECO:0000313" key="6">
    <source>
        <dbReference type="Proteomes" id="UP001234798"/>
    </source>
</evidence>
<feature type="domain" description="Fimbrial-type adhesion" evidence="3">
    <location>
        <begin position="202"/>
        <end position="340"/>
    </location>
</feature>
<gene>
    <name evidence="5" type="ORF">RAS12_27215</name>
</gene>
<evidence type="ECO:0000256" key="2">
    <source>
        <dbReference type="SAM" id="SignalP"/>
    </source>
</evidence>
<dbReference type="InterPro" id="IPR000259">
    <property type="entry name" value="Adhesion_dom_fimbrial"/>
</dbReference>
<feature type="domain" description="MrkD-like receptor binding" evidence="4">
    <location>
        <begin position="61"/>
        <end position="185"/>
    </location>
</feature>
<dbReference type="SUPFAM" id="SSF49401">
    <property type="entry name" value="Bacterial adhesins"/>
    <property type="match status" value="1"/>
</dbReference>
<dbReference type="InterPro" id="IPR054160">
    <property type="entry name" value="MrkD_recept-bd"/>
</dbReference>
<reference evidence="5 6" key="1">
    <citation type="submission" date="2023-08" db="EMBL/GenBank/DDBJ databases">
        <title>Achromobacter seleniivolatilans sp. nov., isolated from seleniferous soil.</title>
        <authorList>
            <person name="Zhang S."/>
            <person name="Li K."/>
            <person name="Peng J."/>
            <person name="Zhao Q."/>
            <person name="Wang H."/>
            <person name="Guo Y."/>
        </authorList>
    </citation>
    <scope>NUCLEOTIDE SEQUENCE [LARGE SCALE GENOMIC DNA]</scope>
    <source>
        <strain evidence="5 6">R39</strain>
    </source>
</reference>
<dbReference type="Gene3D" id="2.60.40.3310">
    <property type="match status" value="1"/>
</dbReference>
<dbReference type="Proteomes" id="UP001234798">
    <property type="component" value="Chromosome"/>
</dbReference>
<dbReference type="Gene3D" id="2.60.40.1090">
    <property type="entry name" value="Fimbrial-type adhesion domain"/>
    <property type="match status" value="1"/>
</dbReference>